<reference evidence="1" key="1">
    <citation type="submission" date="2018-05" db="EMBL/GenBank/DDBJ databases">
        <authorList>
            <person name="Lanie J.A."/>
            <person name="Ng W.-L."/>
            <person name="Kazmierczak K.M."/>
            <person name="Andrzejewski T.M."/>
            <person name="Davidsen T.M."/>
            <person name="Wayne K.J."/>
            <person name="Tettelin H."/>
            <person name="Glass J.I."/>
            <person name="Rusch D."/>
            <person name="Podicherti R."/>
            <person name="Tsui H.-C.T."/>
            <person name="Winkler M.E."/>
        </authorList>
    </citation>
    <scope>NUCLEOTIDE SEQUENCE</scope>
</reference>
<gene>
    <name evidence="1" type="ORF">METZ01_LOCUS249217</name>
</gene>
<feature type="non-terminal residue" evidence="1">
    <location>
        <position position="1"/>
    </location>
</feature>
<protein>
    <submittedName>
        <fullName evidence="1">Uncharacterized protein</fullName>
    </submittedName>
</protein>
<dbReference type="EMBL" id="UINC01066055">
    <property type="protein sequence ID" value="SVB96363.1"/>
    <property type="molecule type" value="Genomic_DNA"/>
</dbReference>
<evidence type="ECO:0000313" key="1">
    <source>
        <dbReference type="EMBL" id="SVB96363.1"/>
    </source>
</evidence>
<feature type="non-terminal residue" evidence="1">
    <location>
        <position position="44"/>
    </location>
</feature>
<organism evidence="1">
    <name type="scientific">marine metagenome</name>
    <dbReference type="NCBI Taxonomy" id="408172"/>
    <lineage>
        <taxon>unclassified sequences</taxon>
        <taxon>metagenomes</taxon>
        <taxon>ecological metagenomes</taxon>
    </lineage>
</organism>
<proteinExistence type="predicted"/>
<sequence length="44" mass="5107">VTRFSNEQEDYIIKLSARYLMAGFILEANRVDRFNVGLISSLKK</sequence>
<name>A0A382IBU3_9ZZZZ</name>
<accession>A0A382IBU3</accession>
<dbReference type="AlphaFoldDB" id="A0A382IBU3"/>